<dbReference type="Pfam" id="PF13456">
    <property type="entry name" value="RVT_3"/>
    <property type="match status" value="1"/>
</dbReference>
<reference evidence="2" key="1">
    <citation type="submission" date="2018-05" db="EMBL/GenBank/DDBJ databases">
        <authorList>
            <person name="Lanie J.A."/>
            <person name="Ng W.-L."/>
            <person name="Kazmierczak K.M."/>
            <person name="Andrzejewski T.M."/>
            <person name="Davidsen T.M."/>
            <person name="Wayne K.J."/>
            <person name="Tettelin H."/>
            <person name="Glass J.I."/>
            <person name="Rusch D."/>
            <person name="Podicherti R."/>
            <person name="Tsui H.-C.T."/>
            <person name="Winkler M.E."/>
        </authorList>
    </citation>
    <scope>NUCLEOTIDE SEQUENCE</scope>
</reference>
<gene>
    <name evidence="2" type="ORF">METZ01_LOCUS46111</name>
</gene>
<proteinExistence type="predicted"/>
<dbReference type="InterPro" id="IPR002156">
    <property type="entry name" value="RNaseH_domain"/>
</dbReference>
<dbReference type="PROSITE" id="PS50879">
    <property type="entry name" value="RNASE_H_1"/>
    <property type="match status" value="1"/>
</dbReference>
<organism evidence="2">
    <name type="scientific">marine metagenome</name>
    <dbReference type="NCBI Taxonomy" id="408172"/>
    <lineage>
        <taxon>unclassified sequences</taxon>
        <taxon>metagenomes</taxon>
        <taxon>ecological metagenomes</taxon>
    </lineage>
</organism>
<dbReference type="CDD" id="cd09279">
    <property type="entry name" value="RNase_HI_like"/>
    <property type="match status" value="1"/>
</dbReference>
<sequence>MTVLTAKEIQALSAAAELSDLPVKYRKIIAGLLERSGTQARDADLFVDGAADLHSQTAGIGGAVFVDGKEIYCFSEPLLNKTNNEAEYTALLKGVQTILELKLVNINIYSDSELIVNQIKGKYNIKNDRMIVLHGQVMDALNGVKTWSIHHIRREKNKRADGLSKQGMARAKAAK</sequence>
<dbReference type="GO" id="GO:0004523">
    <property type="term" value="F:RNA-DNA hybrid ribonuclease activity"/>
    <property type="evidence" value="ECO:0007669"/>
    <property type="project" value="InterPro"/>
</dbReference>
<dbReference type="PANTHER" id="PTHR48475">
    <property type="entry name" value="RIBONUCLEASE H"/>
    <property type="match status" value="1"/>
</dbReference>
<evidence type="ECO:0000259" key="1">
    <source>
        <dbReference type="PROSITE" id="PS50879"/>
    </source>
</evidence>
<protein>
    <recommendedName>
        <fullName evidence="1">RNase H type-1 domain-containing protein</fullName>
    </recommendedName>
</protein>
<accession>A0A381RTJ9</accession>
<dbReference type="InterPro" id="IPR036397">
    <property type="entry name" value="RNaseH_sf"/>
</dbReference>
<dbReference type="PANTHER" id="PTHR48475:SF1">
    <property type="entry name" value="RNASE H TYPE-1 DOMAIN-CONTAINING PROTEIN"/>
    <property type="match status" value="1"/>
</dbReference>
<dbReference type="Gene3D" id="3.30.420.10">
    <property type="entry name" value="Ribonuclease H-like superfamily/Ribonuclease H"/>
    <property type="match status" value="1"/>
</dbReference>
<dbReference type="AlphaFoldDB" id="A0A381RTJ9"/>
<dbReference type="GO" id="GO:0003676">
    <property type="term" value="F:nucleic acid binding"/>
    <property type="evidence" value="ECO:0007669"/>
    <property type="project" value="InterPro"/>
</dbReference>
<dbReference type="EMBL" id="UINC01002131">
    <property type="protein sequence ID" value="SUZ93257.1"/>
    <property type="molecule type" value="Genomic_DNA"/>
</dbReference>
<name>A0A381RTJ9_9ZZZZ</name>
<feature type="domain" description="RNase H type-1" evidence="1">
    <location>
        <begin position="39"/>
        <end position="169"/>
    </location>
</feature>
<dbReference type="SUPFAM" id="SSF53098">
    <property type="entry name" value="Ribonuclease H-like"/>
    <property type="match status" value="1"/>
</dbReference>
<dbReference type="InterPro" id="IPR012337">
    <property type="entry name" value="RNaseH-like_sf"/>
</dbReference>
<evidence type="ECO:0000313" key="2">
    <source>
        <dbReference type="EMBL" id="SUZ93257.1"/>
    </source>
</evidence>